<accession>A0A8K0RCN3</accession>
<feature type="region of interest" description="Disordered" evidence="2">
    <location>
        <begin position="1"/>
        <end position="21"/>
    </location>
</feature>
<gene>
    <name evidence="3" type="ORF">FB567DRAFT_518753</name>
</gene>
<proteinExistence type="predicted"/>
<sequence>MPPLSLVDHDLRAPHSKPRGIPITERSHGLLARLQAGLDALSARQEELSEAREQLLVDREDGIGIRKRIREQRLNTGDAEVALMNALREHYNRLELPLPEQLRVAYDKAEKEGLRLRAMEEEHLEAEEALGASEWDFIALENEFYQYHVQQLLSDENDQSKDDQQDDTTKITKTAIRSITASPDIQYHVVATRYQNINRRFEALRYRQSVRLDTLINPEEDLHQHFETTELNLEVAELADELLSLIVDCETQMRNLRWDLKHPEHTVMQSRRTTSEPDPDHPGWKYRTEAASDAHSEGYIRVIGDLPLAQERMHDWSLQSLKSSALDRLQFLNMLRPQLQNHKHAKLQFYHWEHHVSDVWKPDGSHSLTWPSHESPSRRIDVVEGSHHSIDDSIECISEVSKFNNEAEIIESGQDKQRSESKGMLLTESWPYSSTSHAKMPASNTTEDHGSTVKLHAEMPPKRGHDTLQSRSVEDLIRSSTGSADAQHMTRCDSGFGSEKGGPRLLDSHLWNACAQRAKGWIIDEDEEGIAGELDVISSDIPRTNSNLEPELQVHGTLVTDTQHHDICASENWKEPVDGLVVVQPKPESAQRACHITCDDERTCVSDTQGPPEHNNKPESTVTLCGSKPVHARFISTTNGGPDGTSSIIVQTPFDIPAMFVSKNTVNQFNFIFPDPNHWCVTWLRQQLCIDYLHDEHASSPKSCNPFFLTITQKLIAHGANGRYEGEQEETLPDWFIFVCGLLGFNNGAVVSLQRNLLPNKH</sequence>
<evidence type="ECO:0000313" key="3">
    <source>
        <dbReference type="EMBL" id="KAH7091467.1"/>
    </source>
</evidence>
<keyword evidence="1" id="KW-0175">Coiled coil</keyword>
<organism evidence="3 4">
    <name type="scientific">Paraphoma chrysanthemicola</name>
    <dbReference type="NCBI Taxonomy" id="798071"/>
    <lineage>
        <taxon>Eukaryota</taxon>
        <taxon>Fungi</taxon>
        <taxon>Dikarya</taxon>
        <taxon>Ascomycota</taxon>
        <taxon>Pezizomycotina</taxon>
        <taxon>Dothideomycetes</taxon>
        <taxon>Pleosporomycetidae</taxon>
        <taxon>Pleosporales</taxon>
        <taxon>Pleosporineae</taxon>
        <taxon>Phaeosphaeriaceae</taxon>
        <taxon>Paraphoma</taxon>
    </lineage>
</organism>
<protein>
    <submittedName>
        <fullName evidence="3">Uncharacterized protein</fullName>
    </submittedName>
</protein>
<dbReference type="EMBL" id="JAGMVJ010000004">
    <property type="protein sequence ID" value="KAH7091467.1"/>
    <property type="molecule type" value="Genomic_DNA"/>
</dbReference>
<dbReference type="Proteomes" id="UP000813461">
    <property type="component" value="Unassembled WGS sequence"/>
</dbReference>
<name>A0A8K0RCN3_9PLEO</name>
<comment type="caution">
    <text evidence="3">The sequence shown here is derived from an EMBL/GenBank/DDBJ whole genome shotgun (WGS) entry which is preliminary data.</text>
</comment>
<evidence type="ECO:0000256" key="1">
    <source>
        <dbReference type="SAM" id="Coils"/>
    </source>
</evidence>
<reference evidence="3" key="1">
    <citation type="journal article" date="2021" name="Nat. Commun.">
        <title>Genetic determinants of endophytism in the Arabidopsis root mycobiome.</title>
        <authorList>
            <person name="Mesny F."/>
            <person name="Miyauchi S."/>
            <person name="Thiergart T."/>
            <person name="Pickel B."/>
            <person name="Atanasova L."/>
            <person name="Karlsson M."/>
            <person name="Huettel B."/>
            <person name="Barry K.W."/>
            <person name="Haridas S."/>
            <person name="Chen C."/>
            <person name="Bauer D."/>
            <person name="Andreopoulos W."/>
            <person name="Pangilinan J."/>
            <person name="LaButti K."/>
            <person name="Riley R."/>
            <person name="Lipzen A."/>
            <person name="Clum A."/>
            <person name="Drula E."/>
            <person name="Henrissat B."/>
            <person name="Kohler A."/>
            <person name="Grigoriev I.V."/>
            <person name="Martin F.M."/>
            <person name="Hacquard S."/>
        </authorList>
    </citation>
    <scope>NUCLEOTIDE SEQUENCE</scope>
    <source>
        <strain evidence="3">MPI-SDFR-AT-0120</strain>
    </source>
</reference>
<evidence type="ECO:0000313" key="4">
    <source>
        <dbReference type="Proteomes" id="UP000813461"/>
    </source>
</evidence>
<dbReference type="OrthoDB" id="3798432at2759"/>
<keyword evidence="4" id="KW-1185">Reference proteome</keyword>
<evidence type="ECO:0000256" key="2">
    <source>
        <dbReference type="SAM" id="MobiDB-lite"/>
    </source>
</evidence>
<feature type="coiled-coil region" evidence="1">
    <location>
        <begin position="31"/>
        <end position="58"/>
    </location>
</feature>
<dbReference type="AlphaFoldDB" id="A0A8K0RCN3"/>